<sequence length="112" mass="12315">MAGFSSSRTHEVSVFSGHENRTSLISDKTASASIGKRKRRQEKDRTVGETTRIKAGSIANCNFTDAKAFFTKPPAPTSGSASQRRLSYFITRSLAPDKPKQDTEKSSECKQQ</sequence>
<feature type="compositionally biased region" description="Basic and acidic residues" evidence="1">
    <location>
        <begin position="95"/>
        <end position="112"/>
    </location>
</feature>
<comment type="caution">
    <text evidence="2">The sequence shown here is derived from an EMBL/GenBank/DDBJ whole genome shotgun (WGS) entry which is preliminary data.</text>
</comment>
<feature type="region of interest" description="Disordered" evidence="1">
    <location>
        <begin position="1"/>
        <end position="50"/>
    </location>
</feature>
<evidence type="ECO:0000313" key="3">
    <source>
        <dbReference type="Proteomes" id="UP001162029"/>
    </source>
</evidence>
<proteinExistence type="predicted"/>
<accession>A0AAV0UDD1</accession>
<evidence type="ECO:0000256" key="1">
    <source>
        <dbReference type="SAM" id="MobiDB-lite"/>
    </source>
</evidence>
<protein>
    <submittedName>
        <fullName evidence="2">Uncharacterized protein</fullName>
    </submittedName>
</protein>
<feature type="region of interest" description="Disordered" evidence="1">
    <location>
        <begin position="91"/>
        <end position="112"/>
    </location>
</feature>
<feature type="compositionally biased region" description="Polar residues" evidence="1">
    <location>
        <begin position="22"/>
        <end position="32"/>
    </location>
</feature>
<dbReference type="Proteomes" id="UP001162029">
    <property type="component" value="Unassembled WGS sequence"/>
</dbReference>
<organism evidence="2 3">
    <name type="scientific">Peronospora destructor</name>
    <dbReference type="NCBI Taxonomy" id="86335"/>
    <lineage>
        <taxon>Eukaryota</taxon>
        <taxon>Sar</taxon>
        <taxon>Stramenopiles</taxon>
        <taxon>Oomycota</taxon>
        <taxon>Peronosporomycetes</taxon>
        <taxon>Peronosporales</taxon>
        <taxon>Peronosporaceae</taxon>
        <taxon>Peronospora</taxon>
    </lineage>
</organism>
<gene>
    <name evidence="2" type="ORF">PDE001_LOCUS5882</name>
</gene>
<name>A0AAV0UDD1_9STRA</name>
<reference evidence="2" key="1">
    <citation type="submission" date="2022-12" db="EMBL/GenBank/DDBJ databases">
        <authorList>
            <person name="Webb A."/>
        </authorList>
    </citation>
    <scope>NUCLEOTIDE SEQUENCE</scope>
    <source>
        <strain evidence="2">Pd1</strain>
    </source>
</reference>
<keyword evidence="3" id="KW-1185">Reference proteome</keyword>
<dbReference type="AlphaFoldDB" id="A0AAV0UDD1"/>
<evidence type="ECO:0000313" key="2">
    <source>
        <dbReference type="EMBL" id="CAI5735001.1"/>
    </source>
</evidence>
<dbReference type="EMBL" id="CANTFM010001088">
    <property type="protein sequence ID" value="CAI5735001.1"/>
    <property type="molecule type" value="Genomic_DNA"/>
</dbReference>